<evidence type="ECO:0000256" key="1">
    <source>
        <dbReference type="SAM" id="MobiDB-lite"/>
    </source>
</evidence>
<keyword evidence="3" id="KW-1185">Reference proteome</keyword>
<evidence type="ECO:0000313" key="2">
    <source>
        <dbReference type="EMBL" id="OUN86580.1"/>
    </source>
</evidence>
<gene>
    <name evidence="2" type="ORF">B5G02_08500</name>
</gene>
<dbReference type="Proteomes" id="UP000195781">
    <property type="component" value="Unassembled WGS sequence"/>
</dbReference>
<reference evidence="3" key="1">
    <citation type="submission" date="2017-04" db="EMBL/GenBank/DDBJ databases">
        <title>Function of individual gut microbiota members based on whole genome sequencing of pure cultures obtained from chicken caecum.</title>
        <authorList>
            <person name="Medvecky M."/>
            <person name="Cejkova D."/>
            <person name="Polansky O."/>
            <person name="Karasova D."/>
            <person name="Kubasova T."/>
            <person name="Cizek A."/>
            <person name="Rychlik I."/>
        </authorList>
    </citation>
    <scope>NUCLEOTIDE SEQUENCE [LARGE SCALE GENOMIC DNA]</scope>
    <source>
        <strain evidence="3">An5</strain>
    </source>
</reference>
<feature type="region of interest" description="Disordered" evidence="1">
    <location>
        <begin position="185"/>
        <end position="279"/>
    </location>
</feature>
<sequence length="395" mass="41276">MHTPARTSSLKRILSRIATGIATCLLVVVLSGCFGQQPAVETDDATVTEAKTVLASITIDAPGWSKDSSPFVVHFVGLDEATADVDFYHAVSADDEASAQVELPAGGYEVGYISAINADGSIYRTPDEPATVVIGEADGESDDAAGEQPALDVDGSFEQVPAEDVTQDDIDGILGDLADAVEKGDETLSGDAGKDVVDTATGNAQNAPNVDKDKVEQAGDEASDAVKDEPTKPSTSGNGGSGSSSGNSGSSSKPSGGSSSSSSSGGSSSASKPAHQHAWVAQTEQQWVVDEAAWDEPVYETRAVTKYIAECRYYKEDGSAGGCGASATFDNATDASNWMKDHLLAHRYDDEDHFTHYYSKTEYEYVQTGTVHHDEVGHWETVTTGYKCSGCGATQ</sequence>
<comment type="caution">
    <text evidence="2">The sequence shown here is derived from an EMBL/GenBank/DDBJ whole genome shotgun (WGS) entry which is preliminary data.</text>
</comment>
<accession>A0A1Y3XX08</accession>
<dbReference type="EMBL" id="NFIE01000020">
    <property type="protein sequence ID" value="OUN86580.1"/>
    <property type="molecule type" value="Genomic_DNA"/>
</dbReference>
<dbReference type="RefSeq" id="WP_094335900.1">
    <property type="nucleotide sequence ID" value="NZ_NFIE01000020.1"/>
</dbReference>
<feature type="compositionally biased region" description="Basic and acidic residues" evidence="1">
    <location>
        <begin position="185"/>
        <end position="197"/>
    </location>
</feature>
<dbReference type="PROSITE" id="PS51257">
    <property type="entry name" value="PROKAR_LIPOPROTEIN"/>
    <property type="match status" value="1"/>
</dbReference>
<proteinExistence type="predicted"/>
<protein>
    <submittedName>
        <fullName evidence="2">Uncharacterized protein</fullName>
    </submittedName>
</protein>
<dbReference type="AlphaFoldDB" id="A0A1Y3XX08"/>
<organism evidence="2 3">
    <name type="scientific">[Collinsella] massiliensis</name>
    <dbReference type="NCBI Taxonomy" id="1232426"/>
    <lineage>
        <taxon>Bacteria</taxon>
        <taxon>Bacillati</taxon>
        <taxon>Actinomycetota</taxon>
        <taxon>Coriobacteriia</taxon>
        <taxon>Coriobacteriales</taxon>
        <taxon>Coriobacteriaceae</taxon>
        <taxon>Enorma</taxon>
    </lineage>
</organism>
<name>A0A1Y3XX08_9ACTN</name>
<feature type="compositionally biased region" description="Low complexity" evidence="1">
    <location>
        <begin position="244"/>
        <end position="269"/>
    </location>
</feature>
<evidence type="ECO:0000313" key="3">
    <source>
        <dbReference type="Proteomes" id="UP000195781"/>
    </source>
</evidence>
<dbReference type="OrthoDB" id="3199584at2"/>